<dbReference type="PANTHER" id="PTHR42740">
    <property type="entry name" value="RIBONUCLEASE VAPC3"/>
    <property type="match status" value="1"/>
</dbReference>
<protein>
    <submittedName>
        <fullName evidence="7">PIN domain nuclease</fullName>
    </submittedName>
</protein>
<organism evidence="7 8">
    <name type="scientific">Tianweitania aestuarii</name>
    <dbReference type="NCBI Taxonomy" id="2814886"/>
    <lineage>
        <taxon>Bacteria</taxon>
        <taxon>Pseudomonadati</taxon>
        <taxon>Pseudomonadota</taxon>
        <taxon>Alphaproteobacteria</taxon>
        <taxon>Hyphomicrobiales</taxon>
        <taxon>Phyllobacteriaceae</taxon>
        <taxon>Tianweitania</taxon>
    </lineage>
</organism>
<sequence>MIVVDSSVWIANLRNQRNRAVERLYEVNPSEILVGDVIMLEVMRGAKSEQEARQLERYLRMFKQAEMLGLELALQAAANYRLLRTRGITIRSSIDMIIATFCIKHGYLLLQHDRDFQPMSQHLGLQLA</sequence>
<keyword evidence="1" id="KW-1277">Toxin-antitoxin system</keyword>
<evidence type="ECO:0000256" key="1">
    <source>
        <dbReference type="ARBA" id="ARBA00022649"/>
    </source>
</evidence>
<evidence type="ECO:0000256" key="5">
    <source>
        <dbReference type="ARBA" id="ARBA00022842"/>
    </source>
</evidence>
<keyword evidence="8" id="KW-1185">Reference proteome</keyword>
<dbReference type="SUPFAM" id="SSF88723">
    <property type="entry name" value="PIN domain-like"/>
    <property type="match status" value="1"/>
</dbReference>
<proteinExistence type="predicted"/>
<accession>A0ABS5RYU7</accession>
<evidence type="ECO:0000259" key="6">
    <source>
        <dbReference type="Pfam" id="PF01850"/>
    </source>
</evidence>
<reference evidence="7 8" key="1">
    <citation type="submission" date="2021-03" db="EMBL/GenBank/DDBJ databases">
        <title>Tianweitania aestuarii sp. nov., isolated from a tidal flat.</title>
        <authorList>
            <person name="Park S."/>
            <person name="Yoon J.-H."/>
        </authorList>
    </citation>
    <scope>NUCLEOTIDE SEQUENCE [LARGE SCALE GENOMIC DNA]</scope>
    <source>
        <strain evidence="7 8">BSSL-BM11</strain>
    </source>
</reference>
<gene>
    <name evidence="7" type="ORF">JYU29_16160</name>
</gene>
<evidence type="ECO:0000313" key="8">
    <source>
        <dbReference type="Proteomes" id="UP001297272"/>
    </source>
</evidence>
<feature type="domain" description="PIN" evidence="6">
    <location>
        <begin position="2"/>
        <end position="117"/>
    </location>
</feature>
<comment type="caution">
    <text evidence="7">The sequence shown here is derived from an EMBL/GenBank/DDBJ whole genome shotgun (WGS) entry which is preliminary data.</text>
</comment>
<dbReference type="Proteomes" id="UP001297272">
    <property type="component" value="Unassembled WGS sequence"/>
</dbReference>
<evidence type="ECO:0000313" key="7">
    <source>
        <dbReference type="EMBL" id="MBS9722229.1"/>
    </source>
</evidence>
<dbReference type="InterPro" id="IPR002716">
    <property type="entry name" value="PIN_dom"/>
</dbReference>
<evidence type="ECO:0000256" key="4">
    <source>
        <dbReference type="ARBA" id="ARBA00022801"/>
    </source>
</evidence>
<dbReference type="InterPro" id="IPR051749">
    <property type="entry name" value="PINc/VapC_TA_RNase"/>
</dbReference>
<dbReference type="EMBL" id="JAFMNX010000005">
    <property type="protein sequence ID" value="MBS9722229.1"/>
    <property type="molecule type" value="Genomic_DNA"/>
</dbReference>
<dbReference type="InterPro" id="IPR029060">
    <property type="entry name" value="PIN-like_dom_sf"/>
</dbReference>
<dbReference type="Gene3D" id="3.40.50.1010">
    <property type="entry name" value="5'-nuclease"/>
    <property type="match status" value="1"/>
</dbReference>
<dbReference type="PANTHER" id="PTHR42740:SF1">
    <property type="entry name" value="RIBONUCLEASE VAPC3"/>
    <property type="match status" value="1"/>
</dbReference>
<keyword evidence="5" id="KW-0460">Magnesium</keyword>
<dbReference type="CDD" id="cd18760">
    <property type="entry name" value="PIN_MtVapC3-like"/>
    <property type="match status" value="1"/>
</dbReference>
<dbReference type="RefSeq" id="WP_213985893.1">
    <property type="nucleotide sequence ID" value="NZ_JAFMNX010000005.1"/>
</dbReference>
<keyword evidence="4" id="KW-0378">Hydrolase</keyword>
<dbReference type="Pfam" id="PF01850">
    <property type="entry name" value="PIN"/>
    <property type="match status" value="1"/>
</dbReference>
<keyword evidence="2" id="KW-0540">Nuclease</keyword>
<evidence type="ECO:0000256" key="2">
    <source>
        <dbReference type="ARBA" id="ARBA00022722"/>
    </source>
</evidence>
<keyword evidence="3" id="KW-0479">Metal-binding</keyword>
<name>A0ABS5RYU7_9HYPH</name>
<evidence type="ECO:0000256" key="3">
    <source>
        <dbReference type="ARBA" id="ARBA00022723"/>
    </source>
</evidence>